<gene>
    <name evidence="2" type="ORF">PU648_46040</name>
</gene>
<evidence type="ECO:0000256" key="1">
    <source>
        <dbReference type="SAM" id="MobiDB-lite"/>
    </source>
</evidence>
<evidence type="ECO:0000313" key="3">
    <source>
        <dbReference type="Proteomes" id="UP001257627"/>
    </source>
</evidence>
<feature type="region of interest" description="Disordered" evidence="1">
    <location>
        <begin position="1"/>
        <end position="21"/>
    </location>
</feature>
<sequence length="162" mass="17428">MEPTADHSATRAKRPSPPQPPVRLSLALHKAVPGGFDGAWWPYSHNLADELPVLVQAMDGVGSITRVILGIERWPDIPHRVAVGGQFVSAGWFASGHEQNVIVLCSYHEGFRTLLVIPPTTAADTAAWLMNTPVPADGSRTASELLAIETARREAVPVDDPL</sequence>
<protein>
    <submittedName>
        <fullName evidence="2">DUF5994 family protein</fullName>
    </submittedName>
</protein>
<comment type="caution">
    <text evidence="2">The sequence shown here is derived from an EMBL/GenBank/DDBJ whole genome shotgun (WGS) entry which is preliminary data.</text>
</comment>
<evidence type="ECO:0000313" key="2">
    <source>
        <dbReference type="EMBL" id="MDU8999596.1"/>
    </source>
</evidence>
<accession>A0ABU3V088</accession>
<organism evidence="2 3">
    <name type="scientific">Streptomyces mirabilis</name>
    <dbReference type="NCBI Taxonomy" id="68239"/>
    <lineage>
        <taxon>Bacteria</taxon>
        <taxon>Bacillati</taxon>
        <taxon>Actinomycetota</taxon>
        <taxon>Actinomycetes</taxon>
        <taxon>Kitasatosporales</taxon>
        <taxon>Streptomycetaceae</taxon>
        <taxon>Streptomyces</taxon>
    </lineage>
</organism>
<dbReference type="Proteomes" id="UP001257627">
    <property type="component" value="Unassembled WGS sequence"/>
</dbReference>
<dbReference type="EMBL" id="JARAKF010000001">
    <property type="protein sequence ID" value="MDU8999596.1"/>
    <property type="molecule type" value="Genomic_DNA"/>
</dbReference>
<keyword evidence="3" id="KW-1185">Reference proteome</keyword>
<dbReference type="RefSeq" id="WP_316736336.1">
    <property type="nucleotide sequence ID" value="NZ_JARAKF010000001.1"/>
</dbReference>
<dbReference type="InterPro" id="IPR046036">
    <property type="entry name" value="DUF5994"/>
</dbReference>
<dbReference type="Pfam" id="PF19457">
    <property type="entry name" value="DUF5994"/>
    <property type="match status" value="1"/>
</dbReference>
<name>A0ABU3V088_9ACTN</name>
<proteinExistence type="predicted"/>
<reference evidence="2 3" key="1">
    <citation type="submission" date="2023-02" db="EMBL/GenBank/DDBJ databases">
        <authorList>
            <person name="Maleckis M."/>
        </authorList>
    </citation>
    <scope>NUCLEOTIDE SEQUENCE [LARGE SCALE GENOMIC DNA]</scope>
    <source>
        <strain evidence="2 3">P8-A2</strain>
    </source>
</reference>